<dbReference type="Proteomes" id="UP000290921">
    <property type="component" value="Unassembled WGS sequence"/>
</dbReference>
<dbReference type="HAMAP" id="MF_00384">
    <property type="entry name" value="Homoser_kinase"/>
    <property type="match status" value="1"/>
</dbReference>
<dbReference type="PANTHER" id="PTHR20861">
    <property type="entry name" value="HOMOSERINE/4-DIPHOSPHOCYTIDYL-2-C-METHYL-D-ERYTHRITOL KINASE"/>
    <property type="match status" value="1"/>
</dbReference>
<reference evidence="17 18" key="1">
    <citation type="submission" date="2018-06" db="EMBL/GenBank/DDBJ databases">
        <title>Genome conservation of Clostridium tetani.</title>
        <authorList>
            <person name="Bruggemann H."/>
            <person name="Popoff M.R."/>
        </authorList>
    </citation>
    <scope>NUCLEOTIDE SEQUENCE [LARGE SCALE GENOMIC DNA]</scope>
    <source>
        <strain evidence="17 18">2017.061</strain>
    </source>
</reference>
<name>A0A4Q0VDI7_CLOTA</name>
<evidence type="ECO:0000313" key="17">
    <source>
        <dbReference type="EMBL" id="RXI48922.1"/>
    </source>
</evidence>
<evidence type="ECO:0000256" key="8">
    <source>
        <dbReference type="ARBA" id="ARBA00022741"/>
    </source>
</evidence>
<comment type="function">
    <text evidence="12 13">Catalyzes the ATP-dependent phosphorylation of L-homoserine to L-homoserine phosphate.</text>
</comment>
<proteinExistence type="inferred from homology"/>
<keyword evidence="8 13" id="KW-0547">Nucleotide-binding</keyword>
<keyword evidence="6 13" id="KW-0808">Transferase</keyword>
<comment type="subcellular location">
    <subcellularLocation>
        <location evidence="13">Cytoplasm</location>
    </subcellularLocation>
</comment>
<dbReference type="InterPro" id="IPR006203">
    <property type="entry name" value="GHMP_knse_ATP-bd_CS"/>
</dbReference>
<evidence type="ECO:0000256" key="2">
    <source>
        <dbReference type="ARBA" id="ARBA00007370"/>
    </source>
</evidence>
<keyword evidence="9 13" id="KW-0418">Kinase</keyword>
<dbReference type="GO" id="GO:0004413">
    <property type="term" value="F:homoserine kinase activity"/>
    <property type="evidence" value="ECO:0007669"/>
    <property type="project" value="UniProtKB-UniRule"/>
</dbReference>
<evidence type="ECO:0000259" key="15">
    <source>
        <dbReference type="Pfam" id="PF08544"/>
    </source>
</evidence>
<keyword evidence="10 13" id="KW-0067">ATP-binding</keyword>
<dbReference type="InterPro" id="IPR020568">
    <property type="entry name" value="Ribosomal_Su5_D2-typ_SF"/>
</dbReference>
<feature type="domain" description="GHMP kinase N-terminal" evidence="14">
    <location>
        <begin position="53"/>
        <end position="135"/>
    </location>
</feature>
<evidence type="ECO:0000256" key="9">
    <source>
        <dbReference type="ARBA" id="ARBA00022777"/>
    </source>
</evidence>
<dbReference type="PANTHER" id="PTHR20861:SF1">
    <property type="entry name" value="HOMOSERINE KINASE"/>
    <property type="match status" value="1"/>
</dbReference>
<accession>A0A4Q0VDI7</accession>
<dbReference type="RefSeq" id="WP_035108900.1">
    <property type="nucleotide sequence ID" value="NZ_AP026806.1"/>
</dbReference>
<dbReference type="Pfam" id="PF08544">
    <property type="entry name" value="GHMP_kinases_C"/>
    <property type="match status" value="1"/>
</dbReference>
<keyword evidence="5 13" id="KW-0028">Amino-acid biosynthesis</keyword>
<evidence type="ECO:0000256" key="13">
    <source>
        <dbReference type="HAMAP-Rule" id="MF_00384"/>
    </source>
</evidence>
<dbReference type="EMBL" id="QMAP01000005">
    <property type="protein sequence ID" value="RXI48922.1"/>
    <property type="molecule type" value="Genomic_DNA"/>
</dbReference>
<dbReference type="InterPro" id="IPR014721">
    <property type="entry name" value="Ribsml_uS5_D2-typ_fold_subgr"/>
</dbReference>
<dbReference type="GO" id="GO:0005524">
    <property type="term" value="F:ATP binding"/>
    <property type="evidence" value="ECO:0007669"/>
    <property type="project" value="UniProtKB-UniRule"/>
</dbReference>
<organism evidence="17 18">
    <name type="scientific">Clostridium tetani</name>
    <dbReference type="NCBI Taxonomy" id="1513"/>
    <lineage>
        <taxon>Bacteria</taxon>
        <taxon>Bacillati</taxon>
        <taxon>Bacillota</taxon>
        <taxon>Clostridia</taxon>
        <taxon>Eubacteriales</taxon>
        <taxon>Clostridiaceae</taxon>
        <taxon>Clostridium</taxon>
    </lineage>
</organism>
<evidence type="ECO:0000313" key="19">
    <source>
        <dbReference type="Proteomes" id="UP001321763"/>
    </source>
</evidence>
<comment type="pathway">
    <text evidence="1 13">Amino-acid biosynthesis; L-threonine biosynthesis; L-threonine from L-aspartate: step 4/5.</text>
</comment>
<dbReference type="GO" id="GO:0009088">
    <property type="term" value="P:threonine biosynthetic process"/>
    <property type="evidence" value="ECO:0007669"/>
    <property type="project" value="UniProtKB-UniRule"/>
</dbReference>
<dbReference type="InterPro" id="IPR013750">
    <property type="entry name" value="GHMP_kinase_C_dom"/>
</dbReference>
<dbReference type="PIRSF" id="PIRSF000676">
    <property type="entry name" value="Homoser_kin"/>
    <property type="match status" value="1"/>
</dbReference>
<dbReference type="NCBIfam" id="NF002288">
    <property type="entry name" value="PRK01212.1-4"/>
    <property type="match status" value="1"/>
</dbReference>
<dbReference type="Gene3D" id="3.30.230.10">
    <property type="match status" value="1"/>
</dbReference>
<dbReference type="AlphaFoldDB" id="A0A4Q0VDI7"/>
<keyword evidence="13" id="KW-0963">Cytoplasm</keyword>
<dbReference type="SUPFAM" id="SSF55060">
    <property type="entry name" value="GHMP Kinase, C-terminal domain"/>
    <property type="match status" value="1"/>
</dbReference>
<evidence type="ECO:0000256" key="11">
    <source>
        <dbReference type="ARBA" id="ARBA00049375"/>
    </source>
</evidence>
<sequence>MLEIKVPGTSANFGPGFDSLGVALSIYNKFYVEEIESGIYIEGCEEKYRNDKNLFYVSMKKVFDKFGYKLKGLRIKIEGDIPESRGLGSSASCIVGGVMAANDFIGNKLSKEEMLEISTEIEGHPDNVAPAIFGGMTAVVKDKDRIYHDKIDIDKNINFHALIPNFILSTKKSREVLPKTVDYKDAVFNVGRVALMISSLISGKYENLEVAFEDKLHQPYRKELIENYDDVIVKCKKNGALGVFLSGAGPTIMAITDKNNEDFLKNMNEELSILNHKWNIKKLVVDHKGATVISKSNGGI</sequence>
<evidence type="ECO:0000256" key="10">
    <source>
        <dbReference type="ARBA" id="ARBA00022840"/>
    </source>
</evidence>
<dbReference type="EC" id="2.7.1.39" evidence="3 13"/>
<dbReference type="InterPro" id="IPR006204">
    <property type="entry name" value="GHMP_kinase_N_dom"/>
</dbReference>
<gene>
    <name evidence="13 16" type="primary">thrB</name>
    <name evidence="17" type="ORF">DP130_05790</name>
    <name evidence="16" type="ORF">K234311028_22640</name>
</gene>
<evidence type="ECO:0000256" key="4">
    <source>
        <dbReference type="ARBA" id="ARBA00017858"/>
    </source>
</evidence>
<dbReference type="PROSITE" id="PS00627">
    <property type="entry name" value="GHMP_KINASES_ATP"/>
    <property type="match status" value="1"/>
</dbReference>
<evidence type="ECO:0000256" key="12">
    <source>
        <dbReference type="ARBA" id="ARBA00049954"/>
    </source>
</evidence>
<reference evidence="16 19" key="2">
    <citation type="submission" date="2022-09" db="EMBL/GenBank/DDBJ databases">
        <title>complete genome sequences of Clostridium tetani str. KHSU-234311-028 isolated from soil.</title>
        <authorList>
            <person name="Sekizuka T."/>
            <person name="Shitada C."/>
            <person name="Takahashi M."/>
            <person name="Kuroda M."/>
        </authorList>
    </citation>
    <scope>NUCLEOTIDE SEQUENCE [LARGE SCALE GENOMIC DNA]</scope>
    <source>
        <strain evidence="16 19">KHSU-234311-028</strain>
    </source>
</reference>
<feature type="domain" description="GHMP kinase C-terminal" evidence="15">
    <location>
        <begin position="206"/>
        <end position="266"/>
    </location>
</feature>
<evidence type="ECO:0000256" key="1">
    <source>
        <dbReference type="ARBA" id="ARBA00005015"/>
    </source>
</evidence>
<comment type="similarity">
    <text evidence="2 13">Belongs to the GHMP kinase family. Homoserine kinase subfamily.</text>
</comment>
<keyword evidence="7 13" id="KW-0791">Threonine biosynthesis</keyword>
<evidence type="ECO:0000313" key="18">
    <source>
        <dbReference type="Proteomes" id="UP000290921"/>
    </source>
</evidence>
<dbReference type="InterPro" id="IPR000870">
    <property type="entry name" value="Homoserine_kinase"/>
</dbReference>
<dbReference type="NCBIfam" id="TIGR00191">
    <property type="entry name" value="thrB"/>
    <property type="match status" value="1"/>
</dbReference>
<evidence type="ECO:0000256" key="7">
    <source>
        <dbReference type="ARBA" id="ARBA00022697"/>
    </source>
</evidence>
<dbReference type="UniPathway" id="UPA00050">
    <property type="reaction ID" value="UER00064"/>
</dbReference>
<evidence type="ECO:0000256" key="5">
    <source>
        <dbReference type="ARBA" id="ARBA00022605"/>
    </source>
</evidence>
<evidence type="ECO:0000256" key="3">
    <source>
        <dbReference type="ARBA" id="ARBA00012078"/>
    </source>
</evidence>
<dbReference type="PRINTS" id="PR00958">
    <property type="entry name" value="HOMSERKINASE"/>
</dbReference>
<comment type="catalytic activity">
    <reaction evidence="11 13">
        <text>L-homoserine + ATP = O-phospho-L-homoserine + ADP + H(+)</text>
        <dbReference type="Rhea" id="RHEA:13985"/>
        <dbReference type="ChEBI" id="CHEBI:15378"/>
        <dbReference type="ChEBI" id="CHEBI:30616"/>
        <dbReference type="ChEBI" id="CHEBI:57476"/>
        <dbReference type="ChEBI" id="CHEBI:57590"/>
        <dbReference type="ChEBI" id="CHEBI:456216"/>
        <dbReference type="EC" id="2.7.1.39"/>
    </reaction>
</comment>
<evidence type="ECO:0000256" key="6">
    <source>
        <dbReference type="ARBA" id="ARBA00022679"/>
    </source>
</evidence>
<evidence type="ECO:0000259" key="14">
    <source>
        <dbReference type="Pfam" id="PF00288"/>
    </source>
</evidence>
<dbReference type="Gene3D" id="3.30.70.890">
    <property type="entry name" value="GHMP kinase, C-terminal domain"/>
    <property type="match status" value="1"/>
</dbReference>
<feature type="binding site" evidence="13">
    <location>
        <begin position="82"/>
        <end position="92"/>
    </location>
    <ligand>
        <name>ATP</name>
        <dbReference type="ChEBI" id="CHEBI:30616"/>
    </ligand>
</feature>
<dbReference type="GO" id="GO:0005737">
    <property type="term" value="C:cytoplasm"/>
    <property type="evidence" value="ECO:0007669"/>
    <property type="project" value="UniProtKB-SubCell"/>
</dbReference>
<protein>
    <recommendedName>
        <fullName evidence="4 13">Homoserine kinase</fullName>
        <shortName evidence="13">HK</shortName>
        <shortName evidence="13">HSK</shortName>
        <ecNumber evidence="3 13">2.7.1.39</ecNumber>
    </recommendedName>
</protein>
<dbReference type="Proteomes" id="UP001321763">
    <property type="component" value="Chromosome"/>
</dbReference>
<dbReference type="EMBL" id="AP026818">
    <property type="protein sequence ID" value="BDR82018.1"/>
    <property type="molecule type" value="Genomic_DNA"/>
</dbReference>
<dbReference type="InterPro" id="IPR036554">
    <property type="entry name" value="GHMP_kinase_C_sf"/>
</dbReference>
<dbReference type="Pfam" id="PF00288">
    <property type="entry name" value="GHMP_kinases_N"/>
    <property type="match status" value="1"/>
</dbReference>
<evidence type="ECO:0000313" key="16">
    <source>
        <dbReference type="EMBL" id="BDR82018.1"/>
    </source>
</evidence>
<dbReference type="SUPFAM" id="SSF54211">
    <property type="entry name" value="Ribosomal protein S5 domain 2-like"/>
    <property type="match status" value="1"/>
</dbReference>